<dbReference type="InterPro" id="IPR027417">
    <property type="entry name" value="P-loop_NTPase"/>
</dbReference>
<evidence type="ECO:0000313" key="3">
    <source>
        <dbReference type="EMBL" id="EHQ06224.1"/>
    </source>
</evidence>
<dbReference type="InterPro" id="IPR024439">
    <property type="entry name" value="RNHCP"/>
</dbReference>
<evidence type="ECO:0000259" key="2">
    <source>
        <dbReference type="Pfam" id="PF12647"/>
    </source>
</evidence>
<name>H2CA66_9LEPT</name>
<feature type="domain" description="RNHCP" evidence="2">
    <location>
        <begin position="296"/>
        <end position="383"/>
    </location>
</feature>
<proteinExistence type="predicted"/>
<evidence type="ECO:0000313" key="4">
    <source>
        <dbReference type="Proteomes" id="UP000005737"/>
    </source>
</evidence>
<gene>
    <name evidence="3" type="ORF">Lepil_1537</name>
</gene>
<dbReference type="EMBL" id="JH597773">
    <property type="protein sequence ID" value="EHQ06224.1"/>
    <property type="molecule type" value="Genomic_DNA"/>
</dbReference>
<evidence type="ECO:0000256" key="1">
    <source>
        <dbReference type="SAM" id="MobiDB-lite"/>
    </source>
</evidence>
<dbReference type="RefSeq" id="WP_002771555.1">
    <property type="nucleotide sequence ID" value="NZ_JH597773.1"/>
</dbReference>
<reference evidence="3 4" key="1">
    <citation type="submission" date="2011-10" db="EMBL/GenBank/DDBJ databases">
        <title>The Improved High-Quality Draft genome of Leptonema illini DSM 21528.</title>
        <authorList>
            <consortium name="US DOE Joint Genome Institute (JGI-PGF)"/>
            <person name="Lucas S."/>
            <person name="Copeland A."/>
            <person name="Lapidus A."/>
            <person name="Glavina del Rio T."/>
            <person name="Dalin E."/>
            <person name="Tice H."/>
            <person name="Bruce D."/>
            <person name="Goodwin L."/>
            <person name="Pitluck S."/>
            <person name="Peters L."/>
            <person name="Mikhailova N."/>
            <person name="Held B."/>
            <person name="Kyrpides N."/>
            <person name="Mavromatis K."/>
            <person name="Ivanova N."/>
            <person name="Markowitz V."/>
            <person name="Cheng J.-F."/>
            <person name="Hugenholtz P."/>
            <person name="Woyke T."/>
            <person name="Wu D."/>
            <person name="Gronow S."/>
            <person name="Wellnitz S."/>
            <person name="Brambilla E.-M."/>
            <person name="Klenk H.-P."/>
            <person name="Eisen J.A."/>
        </authorList>
    </citation>
    <scope>NUCLEOTIDE SEQUENCE [LARGE SCALE GENOMIC DNA]</scope>
    <source>
        <strain evidence="3 4">DSM 21528</strain>
    </source>
</reference>
<accession>H2CA66</accession>
<dbReference type="Gene3D" id="3.40.50.300">
    <property type="entry name" value="P-loop containing nucleotide triphosphate hydrolases"/>
    <property type="match status" value="1"/>
</dbReference>
<dbReference type="Pfam" id="PF12647">
    <property type="entry name" value="RNHCP"/>
    <property type="match status" value="1"/>
</dbReference>
<feature type="region of interest" description="Disordered" evidence="1">
    <location>
        <begin position="207"/>
        <end position="240"/>
    </location>
</feature>
<dbReference type="HOGENOM" id="CLU_033617_0_1_12"/>
<feature type="region of interest" description="Disordered" evidence="1">
    <location>
        <begin position="1"/>
        <end position="29"/>
    </location>
</feature>
<dbReference type="STRING" id="183.GCA_002009735_04172"/>
<dbReference type="Proteomes" id="UP000005737">
    <property type="component" value="Unassembled WGS sequence"/>
</dbReference>
<feature type="compositionally biased region" description="Basic residues" evidence="1">
    <location>
        <begin position="10"/>
        <end position="19"/>
    </location>
</feature>
<sequence length="405" mass="45014">MNYESDGFLSRKHSKKKKHSESSRSGLEQSVTAVQAVDGIVLRCDGRSARVSLPDGSITSCTLTDERPVAGDRVLVSPQGRIVRILESEGNLYRESTTGSRRIAAGVQHLLLFLPLEERRSTPVFIEAMQRQVQQLREQGMQMDLTLVVDSEAHEIDPSIPAIVRSSIVRSYEQRDRILDRLRGRRTALIGPSGSGKTTFLRWLQAEDESRQNDSRPSLATHDRNPHENPVGGPERAHAKPAIQRTSVIELFLFQGLQIIDMPGSDRPPLLLEEQSSEARAKAAQTKYVADESDYTFRCRHCGQLIGTAGAGTKNRNHCPHCLHSLHVDNDPGDRASLCRSVMEPISVWVRRDGEWALLHRCKSCGTIHSNRIAADDNETMLLSLAVRPLANPAFSLERLGAEAK</sequence>
<protein>
    <recommendedName>
        <fullName evidence="2">RNHCP domain-containing protein</fullName>
    </recommendedName>
</protein>
<dbReference type="AlphaFoldDB" id="H2CA66"/>
<organism evidence="3 4">
    <name type="scientific">Leptonema illini DSM 21528</name>
    <dbReference type="NCBI Taxonomy" id="929563"/>
    <lineage>
        <taxon>Bacteria</taxon>
        <taxon>Pseudomonadati</taxon>
        <taxon>Spirochaetota</taxon>
        <taxon>Spirochaetia</taxon>
        <taxon>Leptospirales</taxon>
        <taxon>Leptospiraceae</taxon>
        <taxon>Leptonema</taxon>
    </lineage>
</organism>
<dbReference type="SUPFAM" id="SSF52540">
    <property type="entry name" value="P-loop containing nucleoside triphosphate hydrolases"/>
    <property type="match status" value="1"/>
</dbReference>
<keyword evidence="4" id="KW-1185">Reference proteome</keyword>